<dbReference type="Pfam" id="PF00571">
    <property type="entry name" value="CBS"/>
    <property type="match status" value="1"/>
</dbReference>
<dbReference type="InterPro" id="IPR046342">
    <property type="entry name" value="CBS_dom_sf"/>
</dbReference>
<gene>
    <name evidence="3" type="ORF">PGLA1383_LOCUS19962</name>
</gene>
<dbReference type="OrthoDB" id="429667at2759"/>
<keyword evidence="1" id="KW-0129">CBS domain</keyword>
<accession>A0A813EKM8</accession>
<protein>
    <recommendedName>
        <fullName evidence="2">CBS domain-containing protein</fullName>
    </recommendedName>
</protein>
<dbReference type="Gene3D" id="3.10.580.10">
    <property type="entry name" value="CBS-domain"/>
    <property type="match status" value="1"/>
</dbReference>
<evidence type="ECO:0000313" key="4">
    <source>
        <dbReference type="Proteomes" id="UP000654075"/>
    </source>
</evidence>
<dbReference type="Proteomes" id="UP000654075">
    <property type="component" value="Unassembled WGS sequence"/>
</dbReference>
<sequence length="166" mass="17869">MPACKMKDLLADAFNVLIDSEQNCALVLGDEESSPSEAVEEPVAKKRKTLTELSESEREGQMKQELVDVGVSGILTGADVLKAFSKCTPGDRTTVRDWLNNSSDRQGIVEAPKRSIAGSASLAEAAAAMNSFGVHHLLVMQEQEIVGVVSALDIVCALAEQYMMRE</sequence>
<dbReference type="AlphaFoldDB" id="A0A813EKM8"/>
<keyword evidence="4" id="KW-1185">Reference proteome</keyword>
<evidence type="ECO:0000256" key="1">
    <source>
        <dbReference type="PROSITE-ProRule" id="PRU00703"/>
    </source>
</evidence>
<dbReference type="EMBL" id="CAJNNV010013409">
    <property type="protein sequence ID" value="CAE8601677.1"/>
    <property type="molecule type" value="Genomic_DNA"/>
</dbReference>
<name>A0A813EKM8_POLGL</name>
<proteinExistence type="predicted"/>
<evidence type="ECO:0000259" key="2">
    <source>
        <dbReference type="PROSITE" id="PS51371"/>
    </source>
</evidence>
<organism evidence="3 4">
    <name type="scientific">Polarella glacialis</name>
    <name type="common">Dinoflagellate</name>
    <dbReference type="NCBI Taxonomy" id="89957"/>
    <lineage>
        <taxon>Eukaryota</taxon>
        <taxon>Sar</taxon>
        <taxon>Alveolata</taxon>
        <taxon>Dinophyceae</taxon>
        <taxon>Suessiales</taxon>
        <taxon>Suessiaceae</taxon>
        <taxon>Polarella</taxon>
    </lineage>
</organism>
<evidence type="ECO:0000313" key="3">
    <source>
        <dbReference type="EMBL" id="CAE8601677.1"/>
    </source>
</evidence>
<dbReference type="SUPFAM" id="SSF54631">
    <property type="entry name" value="CBS-domain pair"/>
    <property type="match status" value="1"/>
</dbReference>
<feature type="non-terminal residue" evidence="3">
    <location>
        <position position="1"/>
    </location>
</feature>
<dbReference type="InterPro" id="IPR000644">
    <property type="entry name" value="CBS_dom"/>
</dbReference>
<comment type="caution">
    <text evidence="3">The sequence shown here is derived from an EMBL/GenBank/DDBJ whole genome shotgun (WGS) entry which is preliminary data.</text>
</comment>
<reference evidence="3" key="1">
    <citation type="submission" date="2021-02" db="EMBL/GenBank/DDBJ databases">
        <authorList>
            <person name="Dougan E. K."/>
            <person name="Rhodes N."/>
            <person name="Thang M."/>
            <person name="Chan C."/>
        </authorList>
    </citation>
    <scope>NUCLEOTIDE SEQUENCE</scope>
</reference>
<dbReference type="SMART" id="SM00116">
    <property type="entry name" value="CBS"/>
    <property type="match status" value="1"/>
</dbReference>
<dbReference type="PROSITE" id="PS51371">
    <property type="entry name" value="CBS"/>
    <property type="match status" value="1"/>
</dbReference>
<feature type="domain" description="CBS" evidence="2">
    <location>
        <begin position="108"/>
        <end position="166"/>
    </location>
</feature>